<feature type="domain" description="DUF5724" evidence="3">
    <location>
        <begin position="64"/>
        <end position="1198"/>
    </location>
</feature>
<feature type="region of interest" description="Disordered" evidence="1">
    <location>
        <begin position="698"/>
        <end position="718"/>
    </location>
</feature>
<dbReference type="Proteomes" id="UP000647587">
    <property type="component" value="Unassembled WGS sequence"/>
</dbReference>
<accession>A0ABQ2EXL8</accession>
<dbReference type="RefSeq" id="WP_189009001.1">
    <property type="nucleotide sequence ID" value="NZ_BMPP01000010.1"/>
</dbReference>
<gene>
    <name evidence="5" type="ORF">GCM10008955_24670</name>
</gene>
<feature type="domain" description="DUF7737" evidence="4">
    <location>
        <begin position="1497"/>
        <end position="1597"/>
    </location>
</feature>
<sequence length="1598" mass="178112">MDTEAALTQARQPWKKAFLERTELLPPDLAALTRRLVQDNRDHQQRAQDLDALAVLLHSSDSVLRQALTDLFFPQFSGTAQRTLEALLHRHPYAQGYDRRAFRAPGHRLHAERAANWLWTTWQVTRDYPQDLAWFTVHAGLLPSWRAQGLGLLFAQALDDHDDTVFSILRDTAGTQHPVARMGRHVPQALLASARPEAWTLAEGLLLAAQRQEGLRQVIFETVDEAHPQAFLRFLHLILREDLLRFAACLRAVDVWFGLAYDVTDVKLVRGLLGQALGYLEDPSGARSAVQNGSGHDTYLALFTLAMHDAVEAARLARTLLSDRDPARRMAAAQVLNATQQLEPDDLPRLLADPDVRLGALAATRVNRWHAQPDTGGLTFEALVGYAARLGVNATHDSLLFPWLGQVPARADILDTLPALLGDRPFTAFAPHLSGMSSGGKTSALQLLKARQAQHALDAPTRDLLMTLLQDRNPSVAEEAVKVAADLTLAPEETEVVLVLLKRRSADLRRGLIRLLARDAQGASVNAAHLLATRNTEQRQAGLQLLLETGGAVPEHFQPGNTTEEILYARLTQPETALTLDNGLGLFDPDAVAAIPTLQPREHDYARDVRRGAEHLKALDDLIHAHRETPVTGAGWDGQTTVLLGNISPRMLRREETPLTDLWRDWWAGRPGREPGDLTRLAWALHHYVARRTVITEEVDEEPEHADGQEETSAAQQTLRQQTLHRMFGPLVPLWLEYAPLVREVIPLLAKEAGPIDTDLALDAWETALSYLPRDVELVFPSRYSWGKVDPRDLLSHLQPLTPADRWTSEHRQRVWTLSVYADRAFPRLPRSRPDVDLLIEAERHGWATRHDLLDTLIGPRPDDAGYYHGGFSDLRTYTSRTLREDLPTSPGWLAAVDEVRARVVDVELSRGDLETPATKAALSLQSIQGADRVLRLLAGMGKNPLRRGYIGHSESRDAAYSHLIRVAFPSPEDTPTTFAREVKTLGLKAARLLDLAMFAPQWAPLVADTLGWKGLQDGVYWLHAHTKDNSWSVPEEVRTAWEAEISERTPLGAQALTEGAVDVAWFRRMYRALGSEHFGQLLGAAKYASSSGGHKRAELFAQALLGKLQEQDVRARVTEKRNQDAVRALGLLPLSRSKAAGARELEDRYRLLSDFRKGARQFGAQRQASERLAADIGMQNLARTAGYADPQRLTWAMEARLAPDWRQEVEVDGVTVGIDLTPSGQTSLRVQRGEKVLKNLPPAVKKHPQVVQLKEVVSELSATQGRMRAALEEAMVRGDHFQPQELRDLARHPVIAPMLHALVWVLNEQALGWWREDILQTLDGEFGVADQALRLAHPHDLFLDGHWPAFQAQVMTLGVTQPFKQVFREYYPLTAAEKDAFRSTRYDGHHVQPTQAAALLKSRGWVTVPEEGVRKTYHAEGLNVWVDSSLGYYTPNEVEGTPLHAVYFVRRDETQPMPLADVPPRLFSETLRDLDLVVSVAHVGGMDPEASQSTLEMRACLLRETLRLLKLSNVRLEHGHALIQGHHASYTVHLGSGTVHRQPGGFLCIVPVHNAHAGRVFLPFADPDPRTAEVVSKVLLLAEDRKIQDPTILEQLT</sequence>
<feature type="domain" description="DUF4132" evidence="2">
    <location>
        <begin position="1236"/>
        <end position="1406"/>
    </location>
</feature>
<dbReference type="Pfam" id="PF13569">
    <property type="entry name" value="DUF4132"/>
    <property type="match status" value="1"/>
</dbReference>
<evidence type="ECO:0008006" key="7">
    <source>
        <dbReference type="Google" id="ProtNLM"/>
    </source>
</evidence>
<dbReference type="EMBL" id="BMPP01000010">
    <property type="protein sequence ID" value="GGK29959.1"/>
    <property type="molecule type" value="Genomic_DNA"/>
</dbReference>
<evidence type="ECO:0000313" key="6">
    <source>
        <dbReference type="Proteomes" id="UP000647587"/>
    </source>
</evidence>
<protein>
    <recommendedName>
        <fullName evidence="7">DUF4132 domain-containing protein</fullName>
    </recommendedName>
</protein>
<evidence type="ECO:0000259" key="2">
    <source>
        <dbReference type="Pfam" id="PF13569"/>
    </source>
</evidence>
<dbReference type="InterPro" id="IPR043782">
    <property type="entry name" value="DUF5724"/>
</dbReference>
<evidence type="ECO:0000259" key="4">
    <source>
        <dbReference type="Pfam" id="PF24879"/>
    </source>
</evidence>
<proteinExistence type="predicted"/>
<evidence type="ECO:0000259" key="3">
    <source>
        <dbReference type="Pfam" id="PF18991"/>
    </source>
</evidence>
<organism evidence="5 6">
    <name type="scientific">Deinococcus malanensis</name>
    <dbReference type="NCBI Taxonomy" id="1706855"/>
    <lineage>
        <taxon>Bacteria</taxon>
        <taxon>Thermotogati</taxon>
        <taxon>Deinococcota</taxon>
        <taxon>Deinococci</taxon>
        <taxon>Deinococcales</taxon>
        <taxon>Deinococcaceae</taxon>
        <taxon>Deinococcus</taxon>
    </lineage>
</organism>
<keyword evidence="6" id="KW-1185">Reference proteome</keyword>
<dbReference type="InterPro" id="IPR025406">
    <property type="entry name" value="DUF4132"/>
</dbReference>
<comment type="caution">
    <text evidence="5">The sequence shown here is derived from an EMBL/GenBank/DDBJ whole genome shotgun (WGS) entry which is preliminary data.</text>
</comment>
<evidence type="ECO:0000313" key="5">
    <source>
        <dbReference type="EMBL" id="GGK29959.1"/>
    </source>
</evidence>
<dbReference type="Pfam" id="PF24879">
    <property type="entry name" value="DUF7737"/>
    <property type="match status" value="1"/>
</dbReference>
<name>A0ABQ2EXL8_9DEIO</name>
<dbReference type="Pfam" id="PF18991">
    <property type="entry name" value="DUF5724"/>
    <property type="match status" value="1"/>
</dbReference>
<dbReference type="InterPro" id="IPR056639">
    <property type="entry name" value="DUF7737"/>
</dbReference>
<reference evidence="6" key="1">
    <citation type="journal article" date="2019" name="Int. J. Syst. Evol. Microbiol.">
        <title>The Global Catalogue of Microorganisms (GCM) 10K type strain sequencing project: providing services to taxonomists for standard genome sequencing and annotation.</title>
        <authorList>
            <consortium name="The Broad Institute Genomics Platform"/>
            <consortium name="The Broad Institute Genome Sequencing Center for Infectious Disease"/>
            <person name="Wu L."/>
            <person name="Ma J."/>
        </authorList>
    </citation>
    <scope>NUCLEOTIDE SEQUENCE [LARGE SCALE GENOMIC DNA]</scope>
    <source>
        <strain evidence="6">JCM 30331</strain>
    </source>
</reference>
<evidence type="ECO:0000256" key="1">
    <source>
        <dbReference type="SAM" id="MobiDB-lite"/>
    </source>
</evidence>